<keyword evidence="3" id="KW-0034">Amyloid</keyword>
<feature type="compositionally biased region" description="Basic and acidic residues" evidence="4">
    <location>
        <begin position="383"/>
        <end position="393"/>
    </location>
</feature>
<evidence type="ECO:0000259" key="6">
    <source>
        <dbReference type="PROSITE" id="PS51884"/>
    </source>
</evidence>
<keyword evidence="8" id="KW-1185">Reference proteome</keyword>
<keyword evidence="1" id="KW-0134">Cell wall</keyword>
<feature type="compositionally biased region" description="Gly residues" evidence="4">
    <location>
        <begin position="293"/>
        <end position="328"/>
    </location>
</feature>
<organism evidence="7 8">
    <name type="scientific">Actinoplanes hulinensis</name>
    <dbReference type="NCBI Taxonomy" id="1144547"/>
    <lineage>
        <taxon>Bacteria</taxon>
        <taxon>Bacillati</taxon>
        <taxon>Actinomycetota</taxon>
        <taxon>Actinomycetes</taxon>
        <taxon>Micromonosporales</taxon>
        <taxon>Micromonosporaceae</taxon>
        <taxon>Actinoplanes</taxon>
    </lineage>
</organism>
<proteinExistence type="predicted"/>
<dbReference type="RefSeq" id="WP_220147345.1">
    <property type="nucleotide sequence ID" value="NZ_JAHXZI010000018.1"/>
</dbReference>
<feature type="region of interest" description="Disordered" evidence="4">
    <location>
        <begin position="284"/>
        <end position="328"/>
    </location>
</feature>
<feature type="domain" description="Chaplin" evidence="6">
    <location>
        <begin position="93"/>
        <end position="133"/>
    </location>
</feature>
<evidence type="ECO:0000256" key="4">
    <source>
        <dbReference type="SAM" id="MobiDB-lite"/>
    </source>
</evidence>
<comment type="caution">
    <text evidence="7">The sequence shown here is derived from an EMBL/GenBank/DDBJ whole genome shotgun (WGS) entry which is preliminary data.</text>
</comment>
<feature type="region of interest" description="Disordered" evidence="4">
    <location>
        <begin position="383"/>
        <end position="509"/>
    </location>
</feature>
<accession>A0ABS7BB22</accession>
<evidence type="ECO:0000256" key="5">
    <source>
        <dbReference type="SAM" id="SignalP"/>
    </source>
</evidence>
<dbReference type="EMBL" id="JAHXZI010000018">
    <property type="protein sequence ID" value="MBW6438087.1"/>
    <property type="molecule type" value="Genomic_DNA"/>
</dbReference>
<evidence type="ECO:0000313" key="8">
    <source>
        <dbReference type="Proteomes" id="UP001519863"/>
    </source>
</evidence>
<evidence type="ECO:0000256" key="2">
    <source>
        <dbReference type="ARBA" id="ARBA00022889"/>
    </source>
</evidence>
<evidence type="ECO:0000256" key="1">
    <source>
        <dbReference type="ARBA" id="ARBA00022512"/>
    </source>
</evidence>
<dbReference type="InterPro" id="IPR005528">
    <property type="entry name" value="ChpA-H"/>
</dbReference>
<dbReference type="Pfam" id="PF03777">
    <property type="entry name" value="ChpA-C"/>
    <property type="match status" value="3"/>
</dbReference>
<feature type="region of interest" description="Disordered" evidence="4">
    <location>
        <begin position="207"/>
        <end position="233"/>
    </location>
</feature>
<feature type="chain" id="PRO_5046150973" evidence="5">
    <location>
        <begin position="31"/>
        <end position="509"/>
    </location>
</feature>
<gene>
    <name evidence="7" type="ORF">KZ829_30595</name>
</gene>
<name>A0ABS7BB22_9ACTN</name>
<feature type="signal peptide" evidence="5">
    <location>
        <begin position="1"/>
        <end position="30"/>
    </location>
</feature>
<feature type="compositionally biased region" description="Low complexity" evidence="4">
    <location>
        <begin position="420"/>
        <end position="438"/>
    </location>
</feature>
<protein>
    <submittedName>
        <fullName evidence="7">Chaplin</fullName>
    </submittedName>
</protein>
<keyword evidence="2" id="KW-0130">Cell adhesion</keyword>
<evidence type="ECO:0000256" key="3">
    <source>
        <dbReference type="ARBA" id="ARBA00023087"/>
    </source>
</evidence>
<dbReference type="Proteomes" id="UP001519863">
    <property type="component" value="Unassembled WGS sequence"/>
</dbReference>
<sequence>MKKTWVRKTLSVGVLAAGALLLAPAAVAQADVDQATFNNFGAANGTQVAMPITVPVNLVGNSAGALGSAQAFGAGTNKVENAGGRTKQRSFNNYGALNGTQVAVPVNVPVNVTGNAAAVAGHATAKGVSANQVESARTPESIWGGGPGGGSSPDQLSYNNYGALNGNQVSVPINVPINACGNALALLGSATASGICANQIGPTYRMAHPQESKKAGKRTESATAAGGGSGDQVTTGNFGLLNGNQVSVPINIPINACGNAIGVLGFASANGICANQIGGGGGQPISFNRDNGHPGGGQNPGGGFPGDGFPGGGFPGGGFPGGGGILPGGVLPGDGYPGGFFPGDDEGPDYGIVPVHNYVPYYPVPDYILDDCDEFLGDLGPDGPRDYYPGDRRPRFKGNGIVKGDGNQWAPGDDVRGDQAAKGVKGVKGGKANANAGYDKGGNRGDDFPADTKDDFENPADDNDVSPDKYGKGNGGRTNENSPVSALTKDLGGVGSGNFGGLDLLDTLR</sequence>
<evidence type="ECO:0000313" key="7">
    <source>
        <dbReference type="EMBL" id="MBW6438087.1"/>
    </source>
</evidence>
<feature type="domain" description="Chaplin" evidence="6">
    <location>
        <begin position="160"/>
        <end position="200"/>
    </location>
</feature>
<feature type="domain" description="Chaplin" evidence="6">
    <location>
        <begin position="39"/>
        <end position="79"/>
    </location>
</feature>
<feature type="domain" description="Chaplin" evidence="6">
    <location>
        <begin position="237"/>
        <end position="277"/>
    </location>
</feature>
<keyword evidence="5" id="KW-0732">Signal</keyword>
<dbReference type="PROSITE" id="PS51884">
    <property type="entry name" value="CHAPLIN"/>
    <property type="match status" value="4"/>
</dbReference>
<keyword evidence="1" id="KW-0964">Secreted</keyword>
<feature type="compositionally biased region" description="Basic and acidic residues" evidence="4">
    <location>
        <begin position="441"/>
        <end position="456"/>
    </location>
</feature>
<feature type="compositionally biased region" description="Basic and acidic residues" evidence="4">
    <location>
        <begin position="208"/>
        <end position="220"/>
    </location>
</feature>
<reference evidence="7 8" key="1">
    <citation type="journal article" date="2013" name="Antonie Van Leeuwenhoek">
        <title>Actinoplanes hulinensis sp. nov., a novel actinomycete isolated from soybean root (Glycine max (L.) Merr).</title>
        <authorList>
            <person name="Shen Y."/>
            <person name="Liu C."/>
            <person name="Wang X."/>
            <person name="Zhao J."/>
            <person name="Jia F."/>
            <person name="Zhang Y."/>
            <person name="Wang L."/>
            <person name="Yang D."/>
            <person name="Xiang W."/>
        </authorList>
    </citation>
    <scope>NUCLEOTIDE SEQUENCE [LARGE SCALE GENOMIC DNA]</scope>
    <source>
        <strain evidence="7 8">NEAU-M9</strain>
    </source>
</reference>